<evidence type="ECO:0000313" key="4">
    <source>
        <dbReference type="Proteomes" id="UP000006772"/>
    </source>
</evidence>
<dbReference type="EMBL" id="AEEC02000005">
    <property type="protein sequence ID" value="EOA05779.1"/>
    <property type="molecule type" value="Genomic_DNA"/>
</dbReference>
<protein>
    <recommendedName>
        <fullName evidence="5">Viral coat protein P2 N-terminal domain-containing protein</fullName>
    </recommendedName>
</protein>
<dbReference type="InterPro" id="IPR041377">
    <property type="entry name" value="P2_N"/>
</dbReference>
<proteinExistence type="predicted"/>
<dbReference type="Pfam" id="PF25513">
    <property type="entry name" value="P2_C"/>
    <property type="match status" value="1"/>
</dbReference>
<feature type="domain" description="Viral coat protein P2 N-terminal" evidence="1">
    <location>
        <begin position="11"/>
        <end position="133"/>
    </location>
</feature>
<evidence type="ECO:0008006" key="5">
    <source>
        <dbReference type="Google" id="ProtNLM"/>
    </source>
</evidence>
<accession>A0AAI9IGU8</accession>
<dbReference type="RefSeq" id="WP_006462145.1">
    <property type="nucleotide sequence ID" value="NZ_AEEC02000005.1"/>
</dbReference>
<comment type="caution">
    <text evidence="3">The sequence shown here is derived from an EMBL/GenBank/DDBJ whole genome shotgun (WGS) entry which is preliminary data.</text>
</comment>
<name>A0AAI9IGU8_9BURK</name>
<dbReference type="Gene3D" id="2.60.120.730">
    <property type="match status" value="2"/>
</dbReference>
<dbReference type="AlphaFoldDB" id="A0AAI9IGU8"/>
<dbReference type="InterPro" id="IPR053751">
    <property type="entry name" value="Viral_Major_Capsid_sf"/>
</dbReference>
<evidence type="ECO:0000259" key="1">
    <source>
        <dbReference type="Pfam" id="PF18628"/>
    </source>
</evidence>
<dbReference type="InterPro" id="IPR057915">
    <property type="entry name" value="P2_C"/>
</dbReference>
<reference evidence="3 4" key="1">
    <citation type="journal article" date="2013" name="Front. Microbiol.">
        <title>The genome of the endophytic bacterium H. frisingense GSF30(T) identifies diverse strategies in the Herbaspirillum genus to interact with plants.</title>
        <authorList>
            <person name="Straub D."/>
            <person name="Rothballer M."/>
            <person name="Hartmann A."/>
            <person name="Ludewig U."/>
        </authorList>
    </citation>
    <scope>NUCLEOTIDE SEQUENCE [LARGE SCALE GENOMIC DNA]</scope>
    <source>
        <strain evidence="3 4">GSF30</strain>
    </source>
</reference>
<feature type="domain" description="Viral coat protein P2 C-terminal" evidence="2">
    <location>
        <begin position="146"/>
        <end position="278"/>
    </location>
</feature>
<gene>
    <name evidence="3" type="ORF">HFRIS_004953</name>
</gene>
<evidence type="ECO:0000259" key="2">
    <source>
        <dbReference type="Pfam" id="PF25513"/>
    </source>
</evidence>
<evidence type="ECO:0000313" key="3">
    <source>
        <dbReference type="EMBL" id="EOA05779.1"/>
    </source>
</evidence>
<dbReference type="Pfam" id="PF18628">
    <property type="entry name" value="P2_N"/>
    <property type="match status" value="1"/>
</dbReference>
<dbReference type="Proteomes" id="UP000006772">
    <property type="component" value="Unassembled WGS sequence"/>
</dbReference>
<organism evidence="3 4">
    <name type="scientific">Herbaspirillum frisingense GSF30</name>
    <dbReference type="NCBI Taxonomy" id="864073"/>
    <lineage>
        <taxon>Bacteria</taxon>
        <taxon>Pseudomonadati</taxon>
        <taxon>Pseudomonadota</taxon>
        <taxon>Betaproteobacteria</taxon>
        <taxon>Burkholderiales</taxon>
        <taxon>Oxalobacteraceae</taxon>
        <taxon>Herbaspirillum</taxon>
    </lineage>
</organism>
<sequence length="283" mass="30531">MAINYPLQQPVNVAPGAIATLTIPTGGQLTLTGIFLALTGTTFTKAHITAIKVKIGPRLIWDLTIAQLNAINNYKGNADGTGFLYLDFTERDQAIFPQKEIGGIDLFQAMSVGNVIVELTIAAGAVAPKIDAFGMFEPTQGNPVVLKYLNYPNASSVGGKVTLPLNFRGALVKRLWSFYAGTNWTTTANGNLNRMEVKKNGQVIFDQTCLAARFLQVQNKKTPQAQLFVTDFIVDNNAQAQVTTISDAGGGAKTYDQFEFNAYLTASDAMNNVVEAIDLITNL</sequence>